<dbReference type="Pfam" id="PF00015">
    <property type="entry name" value="MCPsignal"/>
    <property type="match status" value="1"/>
</dbReference>
<sequence length="580" mass="64532">MSQTRFFEKIMVLLFPNPESRISGGVYSLLLLNFFSFICLSGSFFYPEYAKNFLIAGFLLSLFSLFWAFAAVSTLKKMIHGTFSGIESMFAVSDDGRINISEPSVNFETEAALKIGKSYSAFIKRLAVTVEKIRGIGIETAFGTTSIAKRAAAVSKNAGTQKELSESVAAASREADSALKEVSESTQYVAEKTTRDLDLAQSSYRELMDVTEKVKQINESVESFRVTVDELGRSSSSILKIVDTINEIADMTALLSLNATIEAARAGEHGKGFAVVAEEVRELSKKIKPATDAISKNVSEMIEIVKQTQSGTLEISGYSELTGEVVGKTVDNFKDMVADFEKANDELVKIASAIEELSTNNSEVTSMVENINSITREIAIEVSETEKSIYSLNSVTEKMLEMVSGVKTGTGKFDMFISFCHNTREIFTKKMVELKDSGVNLFDTGYKKVPGTNPQKYLTSFTEPFARKMQEILDEKLKEIEGGLYCLLIDRNGYLPLHHSQFSKPMTGDPEKDLLNSRHQRIFLSNTTEKRRCTHTETMLLQTYMRDTGQILNDFSMPIYIDGRHWGAMIIGFDARVMLN</sequence>
<evidence type="ECO:0000313" key="6">
    <source>
        <dbReference type="Proteomes" id="UP000191931"/>
    </source>
</evidence>
<evidence type="ECO:0000259" key="4">
    <source>
        <dbReference type="PROSITE" id="PS50111"/>
    </source>
</evidence>
<dbReference type="SMART" id="SM00283">
    <property type="entry name" value="MA"/>
    <property type="match status" value="1"/>
</dbReference>
<dbReference type="InterPro" id="IPR004089">
    <property type="entry name" value="MCPsignal_dom"/>
</dbReference>
<evidence type="ECO:0000313" key="5">
    <source>
        <dbReference type="EMBL" id="SLM32047.1"/>
    </source>
</evidence>
<dbReference type="STRING" id="1246637.MTBBW1_540026"/>
<dbReference type="OrthoDB" id="2489132at2"/>
<feature type="transmembrane region" description="Helical" evidence="3">
    <location>
        <begin position="53"/>
        <end position="72"/>
    </location>
</feature>
<protein>
    <submittedName>
        <fullName evidence="5">Methyl-accepting chemotaxis sensory transducer</fullName>
    </submittedName>
</protein>
<keyword evidence="3" id="KW-0472">Membrane</keyword>
<keyword evidence="6" id="KW-1185">Reference proteome</keyword>
<dbReference type="EMBL" id="FWEV01000297">
    <property type="protein sequence ID" value="SLM32047.1"/>
    <property type="molecule type" value="Genomic_DNA"/>
</dbReference>
<gene>
    <name evidence="5" type="ORF">MTBBW1_540026</name>
</gene>
<organism evidence="5 6">
    <name type="scientific">Desulfamplus magnetovallimortis</name>
    <dbReference type="NCBI Taxonomy" id="1246637"/>
    <lineage>
        <taxon>Bacteria</taxon>
        <taxon>Pseudomonadati</taxon>
        <taxon>Thermodesulfobacteriota</taxon>
        <taxon>Desulfobacteria</taxon>
        <taxon>Desulfobacterales</taxon>
        <taxon>Desulfobacteraceae</taxon>
        <taxon>Desulfamplus</taxon>
    </lineage>
</organism>
<dbReference type="GO" id="GO:0016020">
    <property type="term" value="C:membrane"/>
    <property type="evidence" value="ECO:0007669"/>
    <property type="project" value="InterPro"/>
</dbReference>
<accession>A0A1W1HHS2</accession>
<dbReference type="SUPFAM" id="SSF58104">
    <property type="entry name" value="Methyl-accepting chemotaxis protein (MCP) signaling domain"/>
    <property type="match status" value="1"/>
</dbReference>
<proteinExistence type="predicted"/>
<reference evidence="5 6" key="1">
    <citation type="submission" date="2017-03" db="EMBL/GenBank/DDBJ databases">
        <authorList>
            <person name="Afonso C.L."/>
            <person name="Miller P.J."/>
            <person name="Scott M.A."/>
            <person name="Spackman E."/>
            <person name="Goraichik I."/>
            <person name="Dimitrov K.M."/>
            <person name="Suarez D.L."/>
            <person name="Swayne D.E."/>
        </authorList>
    </citation>
    <scope>NUCLEOTIDE SEQUENCE [LARGE SCALE GENOMIC DNA]</scope>
    <source>
        <strain evidence="5">PRJEB14757</strain>
    </source>
</reference>
<dbReference type="Gene3D" id="1.10.287.950">
    <property type="entry name" value="Methyl-accepting chemotaxis protein"/>
    <property type="match status" value="1"/>
</dbReference>
<dbReference type="PROSITE" id="PS50111">
    <property type="entry name" value="CHEMOTAXIS_TRANSDUC_2"/>
    <property type="match status" value="1"/>
</dbReference>
<evidence type="ECO:0000256" key="2">
    <source>
        <dbReference type="PROSITE-ProRule" id="PRU00284"/>
    </source>
</evidence>
<dbReference type="GO" id="GO:0007165">
    <property type="term" value="P:signal transduction"/>
    <property type="evidence" value="ECO:0007669"/>
    <property type="project" value="UniProtKB-KW"/>
</dbReference>
<keyword evidence="3" id="KW-0812">Transmembrane</keyword>
<dbReference type="RefSeq" id="WP_080801438.1">
    <property type="nucleotide sequence ID" value="NZ_LT828542.1"/>
</dbReference>
<dbReference type="PANTHER" id="PTHR32089:SF112">
    <property type="entry name" value="LYSOZYME-LIKE PROTEIN-RELATED"/>
    <property type="match status" value="1"/>
</dbReference>
<dbReference type="PANTHER" id="PTHR32089">
    <property type="entry name" value="METHYL-ACCEPTING CHEMOTAXIS PROTEIN MCPB"/>
    <property type="match status" value="1"/>
</dbReference>
<evidence type="ECO:0000256" key="3">
    <source>
        <dbReference type="SAM" id="Phobius"/>
    </source>
</evidence>
<dbReference type="Proteomes" id="UP000191931">
    <property type="component" value="Unassembled WGS sequence"/>
</dbReference>
<keyword evidence="3" id="KW-1133">Transmembrane helix</keyword>
<feature type="transmembrane region" description="Helical" evidence="3">
    <location>
        <begin position="26"/>
        <end position="46"/>
    </location>
</feature>
<dbReference type="AlphaFoldDB" id="A0A1W1HHS2"/>
<keyword evidence="1 2" id="KW-0807">Transducer</keyword>
<evidence type="ECO:0000256" key="1">
    <source>
        <dbReference type="ARBA" id="ARBA00023224"/>
    </source>
</evidence>
<name>A0A1W1HHS2_9BACT</name>
<feature type="domain" description="Methyl-accepting transducer" evidence="4">
    <location>
        <begin position="136"/>
        <end position="372"/>
    </location>
</feature>